<keyword evidence="2" id="KW-0812">Transmembrane</keyword>
<feature type="transmembrane region" description="Helical" evidence="2">
    <location>
        <begin position="116"/>
        <end position="137"/>
    </location>
</feature>
<dbReference type="CDD" id="cd07341">
    <property type="entry name" value="M56_BlaR1_MecR1_like"/>
    <property type="match status" value="1"/>
</dbReference>
<feature type="transmembrane region" description="Helical" evidence="2">
    <location>
        <begin position="324"/>
        <end position="344"/>
    </location>
</feature>
<sequence>MNTLEVTRWLGDFYLLATLLLGAELLACLFAGQPARRMALAWATAGGLGLLALLCALPSWSTWHLRSPAPLVATRTLITNVPENQITDFPTPQAQNMSVQNSRGTVSEVQPIEIDWAAVSIYLYLIGSAIVVVWLALGAWQVRRLRRVGEVAPEKIQILLTELTPAERPIPSVKVLSKLPVAVAVGLIDPVILLPRTLVEQARTGQIRSVLAHELAHLQHRDLSLMAGLRMLMVVLWAHPLFWLWRRRVRLDQEVLADTAAAELTSRSVYAEELVELARYTSTSRVPRLASSVGLWETRSQLKQRLALLLDEKLTILRSCSRQWWVGSLVVLLGLAGGLSLVTLTPAEPTFESQAEVAETEETQPVIKETPAAENTAWERTNKLFSKLYENRQPNTIFGICVNENGKPLPNTRVEVYAARFRGIDGESQVIFSTATDSEGRYWFKDVIDIEKEFPDGLPDNNYFLPKNIRVITVISREPNRVPGFVGNSMSSEVARHGEAYVHQMPPAQPLRGRIVDGQGEPVVGARVSAGTLPRIRGIPGDINTAMTDSNGEYAIDDLAAYDAEQMKRDFEQSQQAGSSAMSTYAGNDGKPWVRWLWVKHPDFAMKRVAIDKIPGRIDVELQPGAVLTGRVVTQEAGKAPEPAKNVDVRLQRDMTPDWGWEFNFQTTGARTDKEGNYRFESLPSGKYSCVAETAGWVTQGIEGVALKRGETTETPDLLMTRGGRVRIQLIDDKTGEPLNFEKPTKGFVNPSPRPRRNHHYFTPNIVEFSPEGIGEKQVPAGNYLFYASVPGSEGQPGWQATTYDNIRTEEDRDALPTHELKEGEVLELELRMQKEQEIAKGRLMQSPPPSDDEKKSHPRKSTEFTPATPPADGADRDSYENGVFVPEDPEKLNEKLDIGIEALDDDAYENGVFEDKTPIQR</sequence>
<dbReference type="OrthoDB" id="279966at2"/>
<dbReference type="InterPro" id="IPR008969">
    <property type="entry name" value="CarboxyPept-like_regulatory"/>
</dbReference>
<dbReference type="SUPFAM" id="SSF49452">
    <property type="entry name" value="Starch-binding domain-like"/>
    <property type="match status" value="1"/>
</dbReference>
<organism evidence="4 5">
    <name type="scientific">Bythopirellula goksoeyrii</name>
    <dbReference type="NCBI Taxonomy" id="1400387"/>
    <lineage>
        <taxon>Bacteria</taxon>
        <taxon>Pseudomonadati</taxon>
        <taxon>Planctomycetota</taxon>
        <taxon>Planctomycetia</taxon>
        <taxon>Pirellulales</taxon>
        <taxon>Lacipirellulaceae</taxon>
        <taxon>Bythopirellula</taxon>
    </lineage>
</organism>
<dbReference type="InterPro" id="IPR008756">
    <property type="entry name" value="Peptidase_M56"/>
</dbReference>
<dbReference type="InterPro" id="IPR013784">
    <property type="entry name" value="Carb-bd-like_fold"/>
</dbReference>
<dbReference type="Gene3D" id="3.30.2010.10">
    <property type="entry name" value="Metalloproteases ('zincins'), catalytic domain"/>
    <property type="match status" value="1"/>
</dbReference>
<reference evidence="4 5" key="1">
    <citation type="submission" date="2019-08" db="EMBL/GenBank/DDBJ databases">
        <title>Deep-cultivation of Planctomycetes and their phenomic and genomic characterization uncovers novel biology.</title>
        <authorList>
            <person name="Wiegand S."/>
            <person name="Jogler M."/>
            <person name="Boedeker C."/>
            <person name="Pinto D."/>
            <person name="Vollmers J."/>
            <person name="Rivas-Marin E."/>
            <person name="Kohn T."/>
            <person name="Peeters S.H."/>
            <person name="Heuer A."/>
            <person name="Rast P."/>
            <person name="Oberbeckmann S."/>
            <person name="Bunk B."/>
            <person name="Jeske O."/>
            <person name="Meyerdierks A."/>
            <person name="Storesund J.E."/>
            <person name="Kallscheuer N."/>
            <person name="Luecker S."/>
            <person name="Lage O.M."/>
            <person name="Pohl T."/>
            <person name="Merkel B.J."/>
            <person name="Hornburger P."/>
            <person name="Mueller R.-W."/>
            <person name="Bruemmer F."/>
            <person name="Labrenz M."/>
            <person name="Spormann A.M."/>
            <person name="Op den Camp H."/>
            <person name="Overmann J."/>
            <person name="Amann R."/>
            <person name="Jetten M.S.M."/>
            <person name="Mascher T."/>
            <person name="Medema M.H."/>
            <person name="Devos D.P."/>
            <person name="Kaster A.-K."/>
            <person name="Ovreas L."/>
            <person name="Rohde M."/>
            <person name="Galperin M.Y."/>
            <person name="Jogler C."/>
        </authorList>
    </citation>
    <scope>NUCLEOTIDE SEQUENCE [LARGE SCALE GENOMIC DNA]</scope>
    <source>
        <strain evidence="4 5">Pr1d</strain>
    </source>
</reference>
<keyword evidence="5" id="KW-1185">Reference proteome</keyword>
<dbReference type="SUPFAM" id="SSF49464">
    <property type="entry name" value="Carboxypeptidase regulatory domain-like"/>
    <property type="match status" value="2"/>
</dbReference>
<dbReference type="Gene3D" id="2.60.40.1120">
    <property type="entry name" value="Carboxypeptidase-like, regulatory domain"/>
    <property type="match status" value="1"/>
</dbReference>
<dbReference type="PANTHER" id="PTHR34978:SF3">
    <property type="entry name" value="SLR0241 PROTEIN"/>
    <property type="match status" value="1"/>
</dbReference>
<feature type="transmembrane region" description="Helical" evidence="2">
    <location>
        <begin position="13"/>
        <end position="32"/>
    </location>
</feature>
<feature type="region of interest" description="Disordered" evidence="1">
    <location>
        <begin position="903"/>
        <end position="922"/>
    </location>
</feature>
<feature type="transmembrane region" description="Helical" evidence="2">
    <location>
        <begin position="39"/>
        <end position="60"/>
    </location>
</feature>
<dbReference type="InterPro" id="IPR052173">
    <property type="entry name" value="Beta-lactam_resp_regulator"/>
</dbReference>
<feature type="region of interest" description="Disordered" evidence="1">
    <location>
        <begin position="839"/>
        <end position="898"/>
    </location>
</feature>
<dbReference type="GO" id="GO:0030246">
    <property type="term" value="F:carbohydrate binding"/>
    <property type="evidence" value="ECO:0007669"/>
    <property type="project" value="InterPro"/>
</dbReference>
<evidence type="ECO:0000313" key="5">
    <source>
        <dbReference type="Proteomes" id="UP000323917"/>
    </source>
</evidence>
<dbReference type="PANTHER" id="PTHR34978">
    <property type="entry name" value="POSSIBLE SENSOR-TRANSDUCER PROTEIN BLAR"/>
    <property type="match status" value="1"/>
</dbReference>
<dbReference type="Pfam" id="PF13620">
    <property type="entry name" value="CarboxypepD_reg"/>
    <property type="match status" value="1"/>
</dbReference>
<dbReference type="Pfam" id="PF05569">
    <property type="entry name" value="Peptidase_M56"/>
    <property type="match status" value="1"/>
</dbReference>
<dbReference type="Proteomes" id="UP000323917">
    <property type="component" value="Chromosome"/>
</dbReference>
<feature type="compositionally biased region" description="Basic and acidic residues" evidence="1">
    <location>
        <begin position="889"/>
        <end position="898"/>
    </location>
</feature>
<dbReference type="KEGG" id="bgok:Pr1d_23440"/>
<dbReference type="AlphaFoldDB" id="A0A5B9QM28"/>
<evidence type="ECO:0000256" key="1">
    <source>
        <dbReference type="SAM" id="MobiDB-lite"/>
    </source>
</evidence>
<accession>A0A5B9QM28</accession>
<evidence type="ECO:0000256" key="2">
    <source>
        <dbReference type="SAM" id="Phobius"/>
    </source>
</evidence>
<keyword evidence="2" id="KW-0472">Membrane</keyword>
<dbReference type="EMBL" id="CP042913">
    <property type="protein sequence ID" value="QEG35053.1"/>
    <property type="molecule type" value="Genomic_DNA"/>
</dbReference>
<evidence type="ECO:0000313" key="4">
    <source>
        <dbReference type="EMBL" id="QEG35053.1"/>
    </source>
</evidence>
<feature type="domain" description="Peptidase M56" evidence="3">
    <location>
        <begin position="60"/>
        <end position="309"/>
    </location>
</feature>
<dbReference type="RefSeq" id="WP_148073612.1">
    <property type="nucleotide sequence ID" value="NZ_CP042913.1"/>
</dbReference>
<protein>
    <submittedName>
        <fullName evidence="4">Regulatory protein BlaR1</fullName>
    </submittedName>
</protein>
<keyword evidence="2" id="KW-1133">Transmembrane helix</keyword>
<evidence type="ECO:0000259" key="3">
    <source>
        <dbReference type="Pfam" id="PF05569"/>
    </source>
</evidence>
<name>A0A5B9QM28_9BACT</name>
<proteinExistence type="predicted"/>
<gene>
    <name evidence="4" type="primary">blaR1_3</name>
    <name evidence="4" type="ORF">Pr1d_23440</name>
</gene>